<accession>A0A1X7AKI3</accession>
<dbReference type="AlphaFoldDB" id="A0A1X7AKI3"/>
<dbReference type="PANTHER" id="PTHR39338">
    <property type="entry name" value="BLL5662 PROTEIN-RELATED"/>
    <property type="match status" value="1"/>
</dbReference>
<dbReference type="OrthoDB" id="9764216at2"/>
<dbReference type="EMBL" id="FWPT01000005">
    <property type="protein sequence ID" value="SMA47237.1"/>
    <property type="molecule type" value="Genomic_DNA"/>
</dbReference>
<keyword evidence="2" id="KW-1185">Reference proteome</keyword>
<dbReference type="Proteomes" id="UP000196573">
    <property type="component" value="Unassembled WGS sequence"/>
</dbReference>
<evidence type="ECO:0000313" key="1">
    <source>
        <dbReference type="EMBL" id="SMA47237.1"/>
    </source>
</evidence>
<protein>
    <submittedName>
        <fullName evidence="1">VWA domain containing CoxE-like protein</fullName>
    </submittedName>
</protein>
<dbReference type="Pfam" id="PF05762">
    <property type="entry name" value="VWA_CoxE"/>
    <property type="match status" value="1"/>
</dbReference>
<proteinExistence type="predicted"/>
<dbReference type="InterPro" id="IPR008912">
    <property type="entry name" value="Uncharacterised_CoxE"/>
</dbReference>
<name>A0A1X7AKI3_9GAMM</name>
<evidence type="ECO:0000313" key="2">
    <source>
        <dbReference type="Proteomes" id="UP000196573"/>
    </source>
</evidence>
<sequence length="392" mass="46089">MLLNFFDTLRQYKVPVSIREYLDLLEALQKHLVFADRDAFYHLAKAVLIKDERHFDRYDRAFSAFFEGVDSLDMLPDAMIPEEWLRKEFERFLSEEEKAKIMGLGDFQELIKQFKERLEEQQKRHQGGNKWIGTGGTSPFGANGFNPEGIRMGQESGRNRSAVKVWDKREFRNLDDSVELGTRNIKVALRRLRKFAREGAQEELDMDDTISSTARAGGMLDIKMVPERHNTVKVLVLMDIGGTMDAHVKVCEELFSAIKTEFKHLEFFYFHNFIYESVWKDNLRRHSQRILTHDILHKYGEDYKVIFVGDATMAPYEVTEIGGSVEHWNEEPGSAWMIRFMDKFRKLIWLNPYPETHWEYTTSTNQILNLIENRMYPLTVKGLEDGMRYLSR</sequence>
<organism evidence="1 2">
    <name type="scientific">Parendozoicomonas haliclonae</name>
    <dbReference type="NCBI Taxonomy" id="1960125"/>
    <lineage>
        <taxon>Bacteria</taxon>
        <taxon>Pseudomonadati</taxon>
        <taxon>Pseudomonadota</taxon>
        <taxon>Gammaproteobacteria</taxon>
        <taxon>Oceanospirillales</taxon>
        <taxon>Endozoicomonadaceae</taxon>
        <taxon>Parendozoicomonas</taxon>
    </lineage>
</organism>
<gene>
    <name evidence="1" type="ORF">EHSB41UT_02349</name>
</gene>
<dbReference type="PANTHER" id="PTHR39338:SF7">
    <property type="entry name" value="BLL6692 PROTEIN"/>
    <property type="match status" value="1"/>
</dbReference>
<reference evidence="1 2" key="1">
    <citation type="submission" date="2017-03" db="EMBL/GenBank/DDBJ databases">
        <authorList>
            <person name="Afonso C.L."/>
            <person name="Miller P.J."/>
            <person name="Scott M.A."/>
            <person name="Spackman E."/>
            <person name="Goraichik I."/>
            <person name="Dimitrov K.M."/>
            <person name="Suarez D.L."/>
            <person name="Swayne D.E."/>
        </authorList>
    </citation>
    <scope>NUCLEOTIDE SEQUENCE [LARGE SCALE GENOMIC DNA]</scope>
    <source>
        <strain evidence="1">SB41UT1</strain>
    </source>
</reference>
<dbReference type="RefSeq" id="WP_087110074.1">
    <property type="nucleotide sequence ID" value="NZ_CBCSCN010000003.1"/>
</dbReference>